<evidence type="ECO:0000256" key="1">
    <source>
        <dbReference type="SAM" id="Phobius"/>
    </source>
</evidence>
<keyword evidence="1" id="KW-0812">Transmembrane</keyword>
<reference evidence="2" key="1">
    <citation type="submission" date="2017-02" db="UniProtKB">
        <authorList>
            <consortium name="WormBaseParasite"/>
        </authorList>
    </citation>
    <scope>IDENTIFICATION</scope>
</reference>
<accession>A0A0R3Q5L9</accession>
<sequence>LFTEDDCLLQVSTDGWLLSAAFCISGLLRKVVFSIKR</sequence>
<keyword evidence="1" id="KW-1133">Transmembrane helix</keyword>
<protein>
    <submittedName>
        <fullName evidence="2">Cytoplasmic protein</fullName>
    </submittedName>
</protein>
<evidence type="ECO:0000313" key="2">
    <source>
        <dbReference type="WBParaSite" id="BTMF_0000161401-mRNA-1"/>
    </source>
</evidence>
<dbReference type="AlphaFoldDB" id="A0A0R3Q5L9"/>
<proteinExistence type="predicted"/>
<organism evidence="2">
    <name type="scientific">Brugia timori</name>
    <dbReference type="NCBI Taxonomy" id="42155"/>
    <lineage>
        <taxon>Eukaryota</taxon>
        <taxon>Metazoa</taxon>
        <taxon>Ecdysozoa</taxon>
        <taxon>Nematoda</taxon>
        <taxon>Chromadorea</taxon>
        <taxon>Rhabditida</taxon>
        <taxon>Spirurina</taxon>
        <taxon>Spiruromorpha</taxon>
        <taxon>Filarioidea</taxon>
        <taxon>Onchocercidae</taxon>
        <taxon>Brugia</taxon>
    </lineage>
</organism>
<dbReference type="WBParaSite" id="BTMF_0000161401-mRNA-1">
    <property type="protein sequence ID" value="BTMF_0000161401-mRNA-1"/>
    <property type="gene ID" value="BTMF_0000161401"/>
</dbReference>
<name>A0A0R3Q5L9_9BILA</name>
<keyword evidence="1" id="KW-0472">Membrane</keyword>
<feature type="transmembrane region" description="Helical" evidence="1">
    <location>
        <begin position="15"/>
        <end position="32"/>
    </location>
</feature>